<dbReference type="SUPFAM" id="SSF49764">
    <property type="entry name" value="HSP20-like chaperones"/>
    <property type="match status" value="1"/>
</dbReference>
<dbReference type="OrthoDB" id="9808910at2"/>
<dbReference type="EMBL" id="SMCO01000001">
    <property type="protein sequence ID" value="TCV90397.1"/>
    <property type="molecule type" value="Genomic_DNA"/>
</dbReference>
<keyword evidence="7" id="KW-1185">Reference proteome</keyword>
<accession>A0A4R3YE23</accession>
<dbReference type="PROSITE" id="PS51203">
    <property type="entry name" value="CS"/>
    <property type="match status" value="1"/>
</dbReference>
<feature type="compositionally biased region" description="Polar residues" evidence="3">
    <location>
        <begin position="1"/>
        <end position="13"/>
    </location>
</feature>
<sequence>MDDTTKTGVATSNKGKEIQKSAPMRVMNPFEEMDEMFDNFLQRGWMSPFQMNRPMLRSFDRAFEGKVPSVDIIEHDGDILVRAEVPGVDKKDLDISVTENTVTIKGKSSHEEKEEKGDYYRCEISRGAFARTVSLPHDVDPDNAKASFKDGLLEMTIPKLKKSKRHSVNID</sequence>
<dbReference type="InterPro" id="IPR002068">
    <property type="entry name" value="A-crystallin/Hsp20_dom"/>
</dbReference>
<evidence type="ECO:0000313" key="7">
    <source>
        <dbReference type="Proteomes" id="UP000295367"/>
    </source>
</evidence>
<dbReference type="AlphaFoldDB" id="A0A4R3YE23"/>
<dbReference type="Proteomes" id="UP000295367">
    <property type="component" value="Unassembled WGS sequence"/>
</dbReference>
<dbReference type="RefSeq" id="WP_124947659.1">
    <property type="nucleotide sequence ID" value="NZ_BHVT01000073.1"/>
</dbReference>
<comment type="similarity">
    <text evidence="1 2">Belongs to the small heat shock protein (HSP20) family.</text>
</comment>
<proteinExistence type="inferred from homology"/>
<comment type="caution">
    <text evidence="6">The sequence shown here is derived from an EMBL/GenBank/DDBJ whole genome shotgun (WGS) entry which is preliminary data.</text>
</comment>
<evidence type="ECO:0000259" key="5">
    <source>
        <dbReference type="PROSITE" id="PS51203"/>
    </source>
</evidence>
<reference evidence="6 7" key="1">
    <citation type="submission" date="2019-03" db="EMBL/GenBank/DDBJ databases">
        <title>Genomic Encyclopedia of Type Strains, Phase IV (KMG-IV): sequencing the most valuable type-strain genomes for metagenomic binning, comparative biology and taxonomic classification.</title>
        <authorList>
            <person name="Goeker M."/>
        </authorList>
    </citation>
    <scope>NUCLEOTIDE SEQUENCE [LARGE SCALE GENOMIC DNA]</scope>
    <source>
        <strain evidence="6 7">DSM 100309</strain>
    </source>
</reference>
<dbReference type="Pfam" id="PF00011">
    <property type="entry name" value="HSP20"/>
    <property type="match status" value="1"/>
</dbReference>
<dbReference type="PROSITE" id="PS01031">
    <property type="entry name" value="SHSP"/>
    <property type="match status" value="1"/>
</dbReference>
<keyword evidence="6" id="KW-0346">Stress response</keyword>
<feature type="domain" description="SHSP" evidence="4">
    <location>
        <begin position="61"/>
        <end position="171"/>
    </location>
</feature>
<dbReference type="InterPro" id="IPR031107">
    <property type="entry name" value="Small_HSP"/>
</dbReference>
<feature type="region of interest" description="Disordered" evidence="3">
    <location>
        <begin position="1"/>
        <end position="20"/>
    </location>
</feature>
<evidence type="ECO:0000256" key="3">
    <source>
        <dbReference type="SAM" id="MobiDB-lite"/>
    </source>
</evidence>
<dbReference type="Gene3D" id="2.60.40.790">
    <property type="match status" value="1"/>
</dbReference>
<evidence type="ECO:0000256" key="1">
    <source>
        <dbReference type="PROSITE-ProRule" id="PRU00285"/>
    </source>
</evidence>
<feature type="domain" description="CS" evidence="5">
    <location>
        <begin position="65"/>
        <end position="169"/>
    </location>
</feature>
<organism evidence="6 7">
    <name type="scientific">Sulfurirhabdus autotrophica</name>
    <dbReference type="NCBI Taxonomy" id="1706046"/>
    <lineage>
        <taxon>Bacteria</taxon>
        <taxon>Pseudomonadati</taxon>
        <taxon>Pseudomonadota</taxon>
        <taxon>Betaproteobacteria</taxon>
        <taxon>Nitrosomonadales</taxon>
        <taxon>Sulfuricellaceae</taxon>
        <taxon>Sulfurirhabdus</taxon>
    </lineage>
</organism>
<dbReference type="InterPro" id="IPR008978">
    <property type="entry name" value="HSP20-like_chaperone"/>
</dbReference>
<dbReference type="PANTHER" id="PTHR11527">
    <property type="entry name" value="HEAT-SHOCK PROTEIN 20 FAMILY MEMBER"/>
    <property type="match status" value="1"/>
</dbReference>
<evidence type="ECO:0000259" key="4">
    <source>
        <dbReference type="PROSITE" id="PS01031"/>
    </source>
</evidence>
<evidence type="ECO:0000313" key="6">
    <source>
        <dbReference type="EMBL" id="TCV90397.1"/>
    </source>
</evidence>
<evidence type="ECO:0000256" key="2">
    <source>
        <dbReference type="RuleBase" id="RU003616"/>
    </source>
</evidence>
<name>A0A4R3YE23_9PROT</name>
<dbReference type="CDD" id="cd06464">
    <property type="entry name" value="ACD_sHsps-like"/>
    <property type="match status" value="1"/>
</dbReference>
<gene>
    <name evidence="6" type="ORF">EDC63_101369</name>
</gene>
<dbReference type="InterPro" id="IPR007052">
    <property type="entry name" value="CS_dom"/>
</dbReference>
<protein>
    <submittedName>
        <fullName evidence="6">Heat shock protein Hsp20</fullName>
    </submittedName>
</protein>